<dbReference type="PROSITE" id="PS51257">
    <property type="entry name" value="PROKAR_LIPOPROTEIN"/>
    <property type="match status" value="1"/>
</dbReference>
<comment type="caution">
    <text evidence="2">The sequence shown here is derived from an EMBL/GenBank/DDBJ whole genome shotgun (WGS) entry which is preliminary data.</text>
</comment>
<evidence type="ECO:0000313" key="2">
    <source>
        <dbReference type="EMBL" id="MFI8749373.1"/>
    </source>
</evidence>
<dbReference type="RefSeq" id="WP_399842811.1">
    <property type="nucleotide sequence ID" value="NZ_JBITWC010000006.1"/>
</dbReference>
<feature type="signal peptide" evidence="1">
    <location>
        <begin position="1"/>
        <end position="21"/>
    </location>
</feature>
<organism evidence="2 3">
    <name type="scientific">Vreelandella lionensis</name>
    <dbReference type="NCBI Taxonomy" id="1144478"/>
    <lineage>
        <taxon>Bacteria</taxon>
        <taxon>Pseudomonadati</taxon>
        <taxon>Pseudomonadota</taxon>
        <taxon>Gammaproteobacteria</taxon>
        <taxon>Oceanospirillales</taxon>
        <taxon>Halomonadaceae</taxon>
        <taxon>Vreelandella</taxon>
    </lineage>
</organism>
<protein>
    <recommendedName>
        <fullName evidence="4">Profilin</fullName>
    </recommendedName>
</protein>
<sequence length="164" mass="17620">MKMLKLGFACVTFGFLGGCAAAGVTGLPADTAEKNFAFDKSYDEVWEATVEWFASNNTPIDNVDKDSGLISSNYGLNPGSGVIDCGQPTGNIGLYPAVFEDMKANINVIVRKQNDQQTRATVNIFGNALVVVRNGYGQTVSAAAVDCVSTGSYERSFQRYVENY</sequence>
<reference evidence="2 3" key="1">
    <citation type="submission" date="2024-10" db="EMBL/GenBank/DDBJ databases">
        <title>The Natural Products Discovery Center: Release of the First 8490 Sequenced Strains for Exploring Actinobacteria Biosynthetic Diversity.</title>
        <authorList>
            <person name="Kalkreuter E."/>
            <person name="Kautsar S.A."/>
            <person name="Yang D."/>
            <person name="Bader C.D."/>
            <person name="Teijaro C.N."/>
            <person name="Fluegel L."/>
            <person name="Davis C.M."/>
            <person name="Simpson J.R."/>
            <person name="Lauterbach L."/>
            <person name="Steele A.D."/>
            <person name="Gui C."/>
            <person name="Meng S."/>
            <person name="Li G."/>
            <person name="Viehrig K."/>
            <person name="Ye F."/>
            <person name="Su P."/>
            <person name="Kiefer A.F."/>
            <person name="Nichols A."/>
            <person name="Cepeda A.J."/>
            <person name="Yan W."/>
            <person name="Fan B."/>
            <person name="Jiang Y."/>
            <person name="Adhikari A."/>
            <person name="Zheng C.-J."/>
            <person name="Schuster L."/>
            <person name="Cowan T.M."/>
            <person name="Smanski M.J."/>
            <person name="Chevrette M.G."/>
            <person name="De Carvalho L.P.S."/>
            <person name="Shen B."/>
        </authorList>
    </citation>
    <scope>NUCLEOTIDE SEQUENCE [LARGE SCALE GENOMIC DNA]</scope>
    <source>
        <strain evidence="2 3">NPDC077409</strain>
    </source>
</reference>
<feature type="chain" id="PRO_5045420494" description="Profilin" evidence="1">
    <location>
        <begin position="22"/>
        <end position="164"/>
    </location>
</feature>
<dbReference type="Proteomes" id="UP001614338">
    <property type="component" value="Unassembled WGS sequence"/>
</dbReference>
<name>A0ABW8BQ82_9GAMM</name>
<gene>
    <name evidence="2" type="ORF">ACIGG6_05155</name>
</gene>
<proteinExistence type="predicted"/>
<dbReference type="EMBL" id="JBITWC010000006">
    <property type="protein sequence ID" value="MFI8749373.1"/>
    <property type="molecule type" value="Genomic_DNA"/>
</dbReference>
<evidence type="ECO:0000256" key="1">
    <source>
        <dbReference type="SAM" id="SignalP"/>
    </source>
</evidence>
<evidence type="ECO:0000313" key="3">
    <source>
        <dbReference type="Proteomes" id="UP001614338"/>
    </source>
</evidence>
<evidence type="ECO:0008006" key="4">
    <source>
        <dbReference type="Google" id="ProtNLM"/>
    </source>
</evidence>
<keyword evidence="1" id="KW-0732">Signal</keyword>
<accession>A0ABW8BQ82</accession>
<keyword evidence="3" id="KW-1185">Reference proteome</keyword>